<dbReference type="PANTHER" id="PTHR42643:SF24">
    <property type="entry name" value="IONOTROPIC RECEPTOR 60A"/>
    <property type="match status" value="1"/>
</dbReference>
<evidence type="ECO:0000256" key="2">
    <source>
        <dbReference type="ARBA" id="ARBA00008685"/>
    </source>
</evidence>
<evidence type="ECO:0000256" key="5">
    <source>
        <dbReference type="ARBA" id="ARBA00022989"/>
    </source>
</evidence>
<keyword evidence="8" id="KW-0325">Glycoprotein</keyword>
<evidence type="ECO:0000313" key="11">
    <source>
        <dbReference type="EMBL" id="EFX62018.1"/>
    </source>
</evidence>
<dbReference type="OMA" id="CAYVEVR"/>
<dbReference type="GO" id="GO:0005886">
    <property type="term" value="C:plasma membrane"/>
    <property type="evidence" value="ECO:0007669"/>
    <property type="project" value="UniProtKB-SubCell"/>
</dbReference>
<sequence length="301" mass="33026">MICVAFVSTVVFLSVITRLIGRHIGTQSNIRVVTWNAWYSFAILTAQGGNFPSNRLPLRVLAGSWCLIAVVLVYAYNGTLISYVSLPTHQPIVNTFEDLAASKTLRVTTQRGSLSAEIILNSKSGALKTLGDSLRRHPEDLLLTLPGHFDSILHSGCCAYVEVRRLGELLVHKSMLEHQGQCKLTIGKDLDYTQVWSFGVAKNFPHLSNINMGIQLMRQSGLITRIGKTYLKPIDKCLAREAGHNKPNKISQLTLSDLADVFTMIFGLGCLLSALAFLLEMLMSSIGFRVANGAEPGIIII</sequence>
<protein>
    <recommendedName>
        <fullName evidence="10">Ionotropic glutamate receptor C-terminal domain-containing protein</fullName>
    </recommendedName>
</protein>
<keyword evidence="5 9" id="KW-1133">Transmembrane helix</keyword>
<dbReference type="GO" id="GO:0015276">
    <property type="term" value="F:ligand-gated monoatomic ion channel activity"/>
    <property type="evidence" value="ECO:0007669"/>
    <property type="project" value="InterPro"/>
</dbReference>
<dbReference type="InParanoid" id="E9I1W1"/>
<evidence type="ECO:0000256" key="4">
    <source>
        <dbReference type="ARBA" id="ARBA00022692"/>
    </source>
</evidence>
<keyword evidence="3" id="KW-1003">Cell membrane</keyword>
<dbReference type="GO" id="GO:0050906">
    <property type="term" value="P:detection of stimulus involved in sensory perception"/>
    <property type="evidence" value="ECO:0007669"/>
    <property type="project" value="UniProtKB-ARBA"/>
</dbReference>
<dbReference type="SUPFAM" id="SSF53850">
    <property type="entry name" value="Periplasmic binding protein-like II"/>
    <property type="match status" value="1"/>
</dbReference>
<comment type="subcellular location">
    <subcellularLocation>
        <location evidence="1">Cell membrane</location>
        <topology evidence="1">Multi-pass membrane protein</topology>
    </subcellularLocation>
</comment>
<dbReference type="Proteomes" id="UP000000305">
    <property type="component" value="Unassembled WGS sequence"/>
</dbReference>
<dbReference type="InterPro" id="IPR052192">
    <property type="entry name" value="Insect_Ionotropic_Sensory_Rcpt"/>
</dbReference>
<dbReference type="OrthoDB" id="6351862at2759"/>
<accession>E9I1W1</accession>
<dbReference type="Gene3D" id="1.10.287.70">
    <property type="match status" value="1"/>
</dbReference>
<reference evidence="11 12" key="1">
    <citation type="journal article" date="2011" name="Science">
        <title>The ecoresponsive genome of Daphnia pulex.</title>
        <authorList>
            <person name="Colbourne J.K."/>
            <person name="Pfrender M.E."/>
            <person name="Gilbert D."/>
            <person name="Thomas W.K."/>
            <person name="Tucker A."/>
            <person name="Oakley T.H."/>
            <person name="Tokishita S."/>
            <person name="Aerts A."/>
            <person name="Arnold G.J."/>
            <person name="Basu M.K."/>
            <person name="Bauer D.J."/>
            <person name="Caceres C.E."/>
            <person name="Carmel L."/>
            <person name="Casola C."/>
            <person name="Choi J.H."/>
            <person name="Detter J.C."/>
            <person name="Dong Q."/>
            <person name="Dusheyko S."/>
            <person name="Eads B.D."/>
            <person name="Frohlich T."/>
            <person name="Geiler-Samerotte K.A."/>
            <person name="Gerlach D."/>
            <person name="Hatcher P."/>
            <person name="Jogdeo S."/>
            <person name="Krijgsveld J."/>
            <person name="Kriventseva E.V."/>
            <person name="Kultz D."/>
            <person name="Laforsch C."/>
            <person name="Lindquist E."/>
            <person name="Lopez J."/>
            <person name="Manak J.R."/>
            <person name="Muller J."/>
            <person name="Pangilinan J."/>
            <person name="Patwardhan R.P."/>
            <person name="Pitluck S."/>
            <person name="Pritham E.J."/>
            <person name="Rechtsteiner A."/>
            <person name="Rho M."/>
            <person name="Rogozin I.B."/>
            <person name="Sakarya O."/>
            <person name="Salamov A."/>
            <person name="Schaack S."/>
            <person name="Shapiro H."/>
            <person name="Shiga Y."/>
            <person name="Skalitzky C."/>
            <person name="Smith Z."/>
            <person name="Souvorov A."/>
            <person name="Sung W."/>
            <person name="Tang Z."/>
            <person name="Tsuchiya D."/>
            <person name="Tu H."/>
            <person name="Vos H."/>
            <person name="Wang M."/>
            <person name="Wolf Y.I."/>
            <person name="Yamagata H."/>
            <person name="Yamada T."/>
            <person name="Ye Y."/>
            <person name="Shaw J.R."/>
            <person name="Andrews J."/>
            <person name="Crease T.J."/>
            <person name="Tang H."/>
            <person name="Lucas S.M."/>
            <person name="Robertson H.M."/>
            <person name="Bork P."/>
            <person name="Koonin E.V."/>
            <person name="Zdobnov E.M."/>
            <person name="Grigoriev I.V."/>
            <person name="Lynch M."/>
            <person name="Boore J.L."/>
        </authorList>
    </citation>
    <scope>NUCLEOTIDE SEQUENCE [LARGE SCALE GENOMIC DNA]</scope>
</reference>
<evidence type="ECO:0000256" key="9">
    <source>
        <dbReference type="SAM" id="Phobius"/>
    </source>
</evidence>
<comment type="similarity">
    <text evidence="2">Belongs to the glutamate-gated ion channel (TC 1.A.10.1) family.</text>
</comment>
<feature type="domain" description="Ionotropic glutamate receptor C-terminal" evidence="10">
    <location>
        <begin position="2"/>
        <end position="266"/>
    </location>
</feature>
<evidence type="ECO:0000256" key="6">
    <source>
        <dbReference type="ARBA" id="ARBA00023136"/>
    </source>
</evidence>
<dbReference type="Pfam" id="PF00060">
    <property type="entry name" value="Lig_chan"/>
    <property type="match status" value="1"/>
</dbReference>
<evidence type="ECO:0000313" key="12">
    <source>
        <dbReference type="Proteomes" id="UP000000305"/>
    </source>
</evidence>
<feature type="transmembrane region" description="Helical" evidence="9">
    <location>
        <begin position="261"/>
        <end position="279"/>
    </location>
</feature>
<keyword evidence="6 9" id="KW-0472">Membrane</keyword>
<organism evidence="11 12">
    <name type="scientific">Daphnia pulex</name>
    <name type="common">Water flea</name>
    <dbReference type="NCBI Taxonomy" id="6669"/>
    <lineage>
        <taxon>Eukaryota</taxon>
        <taxon>Metazoa</taxon>
        <taxon>Ecdysozoa</taxon>
        <taxon>Arthropoda</taxon>
        <taxon>Crustacea</taxon>
        <taxon>Branchiopoda</taxon>
        <taxon>Diplostraca</taxon>
        <taxon>Cladocera</taxon>
        <taxon>Anomopoda</taxon>
        <taxon>Daphniidae</taxon>
        <taxon>Daphnia</taxon>
    </lineage>
</organism>
<dbReference type="PhylomeDB" id="E9I1W1"/>
<gene>
    <name evidence="11" type="ORF">DAPPUDRAFT_337606</name>
</gene>
<dbReference type="HOGENOM" id="CLU_925184_0_0_1"/>
<keyword evidence="7" id="KW-0675">Receptor</keyword>
<keyword evidence="12" id="KW-1185">Reference proteome</keyword>
<dbReference type="PANTHER" id="PTHR42643">
    <property type="entry name" value="IONOTROPIC RECEPTOR 20A-RELATED"/>
    <property type="match status" value="1"/>
</dbReference>
<evidence type="ECO:0000256" key="3">
    <source>
        <dbReference type="ARBA" id="ARBA00022475"/>
    </source>
</evidence>
<dbReference type="InterPro" id="IPR001320">
    <property type="entry name" value="Iontro_rcpt_C"/>
</dbReference>
<dbReference type="KEGG" id="dpx:DAPPUDRAFT_337606"/>
<proteinExistence type="inferred from homology"/>
<evidence type="ECO:0000256" key="8">
    <source>
        <dbReference type="ARBA" id="ARBA00023180"/>
    </source>
</evidence>
<feature type="transmembrane region" description="Helical" evidence="9">
    <location>
        <begin position="58"/>
        <end position="76"/>
    </location>
</feature>
<dbReference type="AlphaFoldDB" id="E9I1W1"/>
<evidence type="ECO:0000256" key="7">
    <source>
        <dbReference type="ARBA" id="ARBA00023170"/>
    </source>
</evidence>
<dbReference type="eggNOG" id="KOG1052">
    <property type="taxonomic scope" value="Eukaryota"/>
</dbReference>
<evidence type="ECO:0000256" key="1">
    <source>
        <dbReference type="ARBA" id="ARBA00004651"/>
    </source>
</evidence>
<name>E9I1W1_DAPPU</name>
<keyword evidence="4 9" id="KW-0812">Transmembrane</keyword>
<evidence type="ECO:0000259" key="10">
    <source>
        <dbReference type="Pfam" id="PF00060"/>
    </source>
</evidence>
<dbReference type="EMBL" id="GL733897">
    <property type="protein sequence ID" value="EFX62018.1"/>
    <property type="molecule type" value="Genomic_DNA"/>
</dbReference>
<feature type="transmembrane region" description="Helical" evidence="9">
    <location>
        <begin position="28"/>
        <end position="46"/>
    </location>
</feature>